<dbReference type="Proteomes" id="UP000652761">
    <property type="component" value="Unassembled WGS sequence"/>
</dbReference>
<sequence length="153" mass="17744">MYFYNVLVGHNGYNGYEMTLLYSYPYTYEGVCYVDDHFAYDQMEKLPRNRAYESAQSLKVERWQRLHHVGGHRRRGGKIKKKRKLRKRVEAVENGKNCPSSTEVSDLVGSRSKSRATPLASATPVRSGQLGSGVHHRPARRRSRLLREETRLM</sequence>
<evidence type="ECO:0000313" key="3">
    <source>
        <dbReference type="Proteomes" id="UP000652761"/>
    </source>
</evidence>
<feature type="compositionally biased region" description="Basic residues" evidence="1">
    <location>
        <begin position="73"/>
        <end position="87"/>
    </location>
</feature>
<gene>
    <name evidence="2" type="ORF">Taro_004104</name>
</gene>
<proteinExistence type="predicted"/>
<keyword evidence="3" id="KW-1185">Reference proteome</keyword>
<dbReference type="EMBL" id="NMUH01000109">
    <property type="protein sequence ID" value="MQL71792.1"/>
    <property type="molecule type" value="Genomic_DNA"/>
</dbReference>
<dbReference type="AlphaFoldDB" id="A0A843THB9"/>
<evidence type="ECO:0000313" key="2">
    <source>
        <dbReference type="EMBL" id="MQL71792.1"/>
    </source>
</evidence>
<evidence type="ECO:0000256" key="1">
    <source>
        <dbReference type="SAM" id="MobiDB-lite"/>
    </source>
</evidence>
<feature type="region of interest" description="Disordered" evidence="1">
    <location>
        <begin position="73"/>
        <end position="141"/>
    </location>
</feature>
<name>A0A843THB9_COLES</name>
<organism evidence="2 3">
    <name type="scientific">Colocasia esculenta</name>
    <name type="common">Wild taro</name>
    <name type="synonym">Arum esculentum</name>
    <dbReference type="NCBI Taxonomy" id="4460"/>
    <lineage>
        <taxon>Eukaryota</taxon>
        <taxon>Viridiplantae</taxon>
        <taxon>Streptophyta</taxon>
        <taxon>Embryophyta</taxon>
        <taxon>Tracheophyta</taxon>
        <taxon>Spermatophyta</taxon>
        <taxon>Magnoliopsida</taxon>
        <taxon>Liliopsida</taxon>
        <taxon>Araceae</taxon>
        <taxon>Aroideae</taxon>
        <taxon>Colocasieae</taxon>
        <taxon>Colocasia</taxon>
    </lineage>
</organism>
<accession>A0A843THB9</accession>
<comment type="caution">
    <text evidence="2">The sequence shown here is derived from an EMBL/GenBank/DDBJ whole genome shotgun (WGS) entry which is preliminary data.</text>
</comment>
<protein>
    <submittedName>
        <fullName evidence="2">Uncharacterized protein</fullName>
    </submittedName>
</protein>
<reference evidence="2" key="1">
    <citation type="submission" date="2017-07" db="EMBL/GenBank/DDBJ databases">
        <title>Taro Niue Genome Assembly and Annotation.</title>
        <authorList>
            <person name="Atibalentja N."/>
            <person name="Keating K."/>
            <person name="Fields C.J."/>
        </authorList>
    </citation>
    <scope>NUCLEOTIDE SEQUENCE</scope>
    <source>
        <strain evidence="2">Niue_2</strain>
        <tissue evidence="2">Leaf</tissue>
    </source>
</reference>